<evidence type="ECO:0000256" key="7">
    <source>
        <dbReference type="ARBA" id="ARBA00022989"/>
    </source>
</evidence>
<evidence type="ECO:0000256" key="5">
    <source>
        <dbReference type="ARBA" id="ARBA00022454"/>
    </source>
</evidence>
<keyword evidence="5" id="KW-0158">Chromosome</keyword>
<evidence type="ECO:0000256" key="9">
    <source>
        <dbReference type="ARBA" id="ARBA00023242"/>
    </source>
</evidence>
<evidence type="ECO:0000256" key="2">
    <source>
        <dbReference type="ARBA" id="ARBA00004141"/>
    </source>
</evidence>
<sequence>MSEPDFDDEIPYSVSFPLPFRVLGLVGLGVLGWATNLHGLELSGLDTPAILELRTNDGLPRTSPRLPKDSTAHYNTIYRVAGVYFAWFFATWLLYIFFTGGDPKIVDSYGYLPEILSVVVILILACPFQVFYKHECDSFLLSLRRCLFIRMNNPVYFADVVFADVLTSYAKVIGDVFLVLRMLWPGNGMLVKPVDSGWIRWLAPTVMSLPYFIRFRQCIVEWNSAANDSNQPLYNAVKRYRTEVITEHDMENTRYSDYAQASRCSYLYSYWWDVTNDWGLDLLKPKEHPSGKPEPPRRLVAGLRFPVSHVRCLLKKGNYTLRVGADASVYFLKYLATEILELTSNAARDNKKQRILHTHWNIGTESRSQKLSTTNKQREPMASYCGYSGRNPMPERSTSTAWRDLKQLYCHHLMRVPMSSFYSCFVDVICVRVFKTMPTNHLSVPYPIYQPVANSHLKAVVDDVIEQHPHVKFPDIRATRAALTSWLNQSQTKFSPGSPLIDAIYKWFRDCIHLDLNPKILAPHNAVDFFWSIKAEAAQDKPEVVIAELLFLQTYVAKKLGMRQHDPTSTEEQACLLHARDEDLTDLITHNDTDTEDMLDDVMDTIQPDEPDMTPDEPVKCDVQPNKRHEKQSKKQPKKRPSIEVKDFLPLCSSWHRALQGILTLPVTLISPANPIDPPDLTLRLEKVIDALRSMKKITKRIYFREEFLHAVGESKLAADILEVSHPAFYIKYNNPHNERLVRVHALGIAFARILDKWSENMYAMYESPDLKDYPDIHPDDSKKEFKNMDGGKELMAALRKYPALIPTAGNPTSVFFLCSLGNFVSAWNRWLKWHLSALRFKVTDKDPAALYKNTMSYISQVQRRTVEGERTWIEAIADDVLGTIIRRTLKFKKLKKNYRSRLRRGRQKDSCDRCRDLPAGQQCRSTIQVVREPDEHYLASMRGVGVTLVPEGERMLPTGVGDSENGKGPIIMSANGLQRIAAQDEILERCERQIIHIEEESRPGQIIDFVFYDAFPPSDLEMLISHHNTSSGVRPLTRGSQFKFWSSGAMFPFGSRMATGGNEADGYVEYAGITAETVDGIEVLFNQAESSLMLSEVARLVDDKFAADLDEAGALCDHVGVSGANLYTCDDYAAPLHCDDDAVRSLSCQLVKNVHTEYDEYGFANLAYGYYIATRANMAWSFDANEVHGTILPSQKTLDDVKTIIRLRGGASKGNHKTVTSKNKKRAEDDHNVRHNYNLRRRAWGS</sequence>
<feature type="transmembrane region" description="Helical" evidence="11">
    <location>
        <begin position="12"/>
        <end position="34"/>
    </location>
</feature>
<evidence type="ECO:0000256" key="1">
    <source>
        <dbReference type="ARBA" id="ARBA00004123"/>
    </source>
</evidence>
<evidence type="ECO:0000259" key="12">
    <source>
        <dbReference type="Pfam" id="PF03124"/>
    </source>
</evidence>
<accession>A0ABR2ZLW0</accession>
<comment type="similarity">
    <text evidence="4">Belongs to the histone H2A family.</text>
</comment>
<dbReference type="Gene3D" id="1.10.20.10">
    <property type="entry name" value="Histone, subunit A"/>
    <property type="match status" value="1"/>
</dbReference>
<dbReference type="Proteomes" id="UP001437256">
    <property type="component" value="Unassembled WGS sequence"/>
</dbReference>
<evidence type="ECO:0000313" key="14">
    <source>
        <dbReference type="Proteomes" id="UP001437256"/>
    </source>
</evidence>
<feature type="compositionally biased region" description="Basic residues" evidence="10">
    <location>
        <begin position="626"/>
        <end position="640"/>
    </location>
</feature>
<dbReference type="CDD" id="cd00074">
    <property type="entry name" value="HFD_H2A"/>
    <property type="match status" value="1"/>
</dbReference>
<dbReference type="InterPro" id="IPR002119">
    <property type="entry name" value="Histone_H2A"/>
</dbReference>
<protein>
    <submittedName>
        <fullName evidence="13">Protein-ER retention protein</fullName>
    </submittedName>
</protein>
<feature type="domain" description="EXS" evidence="12">
    <location>
        <begin position="16"/>
        <end position="284"/>
    </location>
</feature>
<proteinExistence type="inferred from homology"/>
<dbReference type="InterPro" id="IPR032458">
    <property type="entry name" value="Histone_H2A_CS"/>
</dbReference>
<evidence type="ECO:0000313" key="13">
    <source>
        <dbReference type="EMBL" id="KAL0061422.1"/>
    </source>
</evidence>
<comment type="caution">
    <text evidence="13">The sequence shown here is derived from an EMBL/GenBank/DDBJ whole genome shotgun (WGS) entry which is preliminary data.</text>
</comment>
<dbReference type="PROSITE" id="PS00046">
    <property type="entry name" value="HISTONE_H2A"/>
    <property type="match status" value="1"/>
</dbReference>
<feature type="compositionally biased region" description="Acidic residues" evidence="10">
    <location>
        <begin position="605"/>
        <end position="615"/>
    </location>
</feature>
<evidence type="ECO:0000256" key="11">
    <source>
        <dbReference type="SAM" id="Phobius"/>
    </source>
</evidence>
<reference evidence="13 14" key="1">
    <citation type="submission" date="2024-05" db="EMBL/GenBank/DDBJ databases">
        <title>A draft genome resource for the thread blight pathogen Marasmius tenuissimus strain MS-2.</title>
        <authorList>
            <person name="Yulfo-Soto G.E."/>
            <person name="Baruah I.K."/>
            <person name="Amoako-Attah I."/>
            <person name="Bukari Y."/>
            <person name="Meinhardt L.W."/>
            <person name="Bailey B.A."/>
            <person name="Cohen S.P."/>
        </authorList>
    </citation>
    <scope>NUCLEOTIDE SEQUENCE [LARGE SCALE GENOMIC DNA]</scope>
    <source>
        <strain evidence="13 14">MS-2</strain>
    </source>
</reference>
<gene>
    <name evidence="13" type="primary">ERD1_2</name>
    <name evidence="13" type="ORF">AAF712_011767</name>
</gene>
<evidence type="ECO:0000256" key="4">
    <source>
        <dbReference type="ARBA" id="ARBA00010691"/>
    </source>
</evidence>
<name>A0ABR2ZLW0_9AGAR</name>
<keyword evidence="6 11" id="KW-0812">Transmembrane</keyword>
<dbReference type="PANTHER" id="PTHR10783">
    <property type="entry name" value="XENOTROPIC AND POLYTROPIC RETROVIRUS RECEPTOR 1-RELATED"/>
    <property type="match status" value="1"/>
</dbReference>
<dbReference type="InterPro" id="IPR009072">
    <property type="entry name" value="Histone-fold"/>
</dbReference>
<evidence type="ECO:0000256" key="8">
    <source>
        <dbReference type="ARBA" id="ARBA00023136"/>
    </source>
</evidence>
<feature type="region of interest" description="Disordered" evidence="10">
    <location>
        <begin position="605"/>
        <end position="641"/>
    </location>
</feature>
<feature type="transmembrane region" description="Helical" evidence="11">
    <location>
        <begin position="110"/>
        <end position="132"/>
    </location>
</feature>
<dbReference type="SUPFAM" id="SSF47113">
    <property type="entry name" value="Histone-fold"/>
    <property type="match status" value="1"/>
</dbReference>
<organism evidence="13 14">
    <name type="scientific">Marasmius tenuissimus</name>
    <dbReference type="NCBI Taxonomy" id="585030"/>
    <lineage>
        <taxon>Eukaryota</taxon>
        <taxon>Fungi</taxon>
        <taxon>Dikarya</taxon>
        <taxon>Basidiomycota</taxon>
        <taxon>Agaricomycotina</taxon>
        <taxon>Agaricomycetes</taxon>
        <taxon>Agaricomycetidae</taxon>
        <taxon>Agaricales</taxon>
        <taxon>Marasmiineae</taxon>
        <taxon>Marasmiaceae</taxon>
        <taxon>Marasmius</taxon>
    </lineage>
</organism>
<dbReference type="EMBL" id="JBBXMP010000136">
    <property type="protein sequence ID" value="KAL0061422.1"/>
    <property type="molecule type" value="Genomic_DNA"/>
</dbReference>
<keyword evidence="7 11" id="KW-1133">Transmembrane helix</keyword>
<keyword evidence="14" id="KW-1185">Reference proteome</keyword>
<comment type="subcellular location">
    <subcellularLocation>
        <location evidence="3">Chromosome</location>
    </subcellularLocation>
    <subcellularLocation>
        <location evidence="2">Membrane</location>
        <topology evidence="2">Multi-pass membrane protein</topology>
    </subcellularLocation>
    <subcellularLocation>
        <location evidence="1">Nucleus</location>
    </subcellularLocation>
</comment>
<dbReference type="InterPro" id="IPR004342">
    <property type="entry name" value="EXS_C"/>
</dbReference>
<dbReference type="Pfam" id="PF03124">
    <property type="entry name" value="EXS"/>
    <property type="match status" value="1"/>
</dbReference>
<evidence type="ECO:0000256" key="6">
    <source>
        <dbReference type="ARBA" id="ARBA00022692"/>
    </source>
</evidence>
<keyword evidence="9" id="KW-0539">Nucleus</keyword>
<keyword evidence="8 11" id="KW-0472">Membrane</keyword>
<feature type="transmembrane region" description="Helical" evidence="11">
    <location>
        <begin position="77"/>
        <end position="98"/>
    </location>
</feature>
<dbReference type="PANTHER" id="PTHR10783:SF46">
    <property type="entry name" value="PROTEIN ERD1 HOMOLOG 2"/>
    <property type="match status" value="1"/>
</dbReference>
<dbReference type="SMART" id="SM00414">
    <property type="entry name" value="H2A"/>
    <property type="match status" value="1"/>
</dbReference>
<evidence type="ECO:0000256" key="3">
    <source>
        <dbReference type="ARBA" id="ARBA00004286"/>
    </source>
</evidence>
<evidence type="ECO:0000256" key="10">
    <source>
        <dbReference type="SAM" id="MobiDB-lite"/>
    </source>
</evidence>